<name>A0A508A3K6_9ACTO</name>
<evidence type="ECO:0000313" key="2">
    <source>
        <dbReference type="Proteomes" id="UP000319010"/>
    </source>
</evidence>
<evidence type="ECO:0000313" key="1">
    <source>
        <dbReference type="EMBL" id="TQD44509.1"/>
    </source>
</evidence>
<organism evidence="1 2">
    <name type="scientific">Actinomyces johnsonii</name>
    <dbReference type="NCBI Taxonomy" id="544581"/>
    <lineage>
        <taxon>Bacteria</taxon>
        <taxon>Bacillati</taxon>
        <taxon>Actinomycetota</taxon>
        <taxon>Actinomycetes</taxon>
        <taxon>Actinomycetales</taxon>
        <taxon>Actinomycetaceae</taxon>
        <taxon>Actinomyces</taxon>
    </lineage>
</organism>
<protein>
    <recommendedName>
        <fullName evidence="3">Replication-relaxation</fullName>
    </recommendedName>
</protein>
<reference evidence="1 2" key="1">
    <citation type="submission" date="2019-06" db="EMBL/GenBank/DDBJ databases">
        <title>Draft genome sequence of Actinomyces johnsonii CCUG 34287T.</title>
        <authorList>
            <person name="Salva-Serra F."/>
            <person name="Cardew S."/>
            <person name="Moore E."/>
        </authorList>
    </citation>
    <scope>NUCLEOTIDE SEQUENCE [LARGE SCALE GENOMIC DNA]</scope>
    <source>
        <strain evidence="1 2">CCUG 34287</strain>
    </source>
</reference>
<dbReference type="InterPro" id="IPR025855">
    <property type="entry name" value="Replic_Relax"/>
</dbReference>
<accession>A0A508A3K6</accession>
<sequence length="265" mass="29562">MEEDTMRQHLPHACDHPAAHRLLALLATYRFATTTQLARLTAEAYGSLSSANRQTLRHLVRLQEHDLVTRLERRVGGWQGGSTVSVWTLTTRGRRVQTGSRSRQRPRSLSTSFLAHLLAITETSVQITETARSMTDASATITTEPGCWRSYLGPAGQQLTLRPDLHAVVVSPHYDDHYFIEVDRDTENPARVLAACQRYAAYYASGAEQRACGVFPLVLWVVPHVARRQQLRRVIASDQRLPAALFAVITNQQIGQTIRNGAVST</sequence>
<proteinExistence type="predicted"/>
<evidence type="ECO:0008006" key="3">
    <source>
        <dbReference type="Google" id="ProtNLM"/>
    </source>
</evidence>
<comment type="caution">
    <text evidence="1">The sequence shown here is derived from an EMBL/GenBank/DDBJ whole genome shotgun (WGS) entry which is preliminary data.</text>
</comment>
<dbReference type="EMBL" id="VICB01000003">
    <property type="protein sequence ID" value="TQD44509.1"/>
    <property type="molecule type" value="Genomic_DNA"/>
</dbReference>
<gene>
    <name evidence="1" type="ORF">FK256_01000</name>
</gene>
<dbReference type="Pfam" id="PF13814">
    <property type="entry name" value="Replic_Relax"/>
    <property type="match status" value="1"/>
</dbReference>
<dbReference type="Proteomes" id="UP000319010">
    <property type="component" value="Unassembled WGS sequence"/>
</dbReference>
<dbReference type="AlphaFoldDB" id="A0A508A3K6"/>